<evidence type="ECO:0000256" key="2">
    <source>
        <dbReference type="ARBA" id="ARBA00022670"/>
    </source>
</evidence>
<keyword evidence="6" id="KW-0238">DNA-binding</keyword>
<organism evidence="9 10">
    <name type="scientific">Lysobacter yananisis</name>
    <dbReference type="NCBI Taxonomy" id="1003114"/>
    <lineage>
        <taxon>Bacteria</taxon>
        <taxon>Pseudomonadati</taxon>
        <taxon>Pseudomonadota</taxon>
        <taxon>Gammaproteobacteria</taxon>
        <taxon>Lysobacterales</taxon>
        <taxon>Lysobacteraceae</taxon>
        <taxon>Lysobacter</taxon>
    </lineage>
</organism>
<dbReference type="EMBL" id="CP133568">
    <property type="protein sequence ID" value="WMT02836.1"/>
    <property type="molecule type" value="Genomic_DNA"/>
</dbReference>
<protein>
    <recommendedName>
        <fullName evidence="8">Abasic site processing protein</fullName>
        <ecNumber evidence="8">3.4.-.-</ecNumber>
    </recommendedName>
</protein>
<evidence type="ECO:0000256" key="8">
    <source>
        <dbReference type="RuleBase" id="RU364100"/>
    </source>
</evidence>
<evidence type="ECO:0000256" key="3">
    <source>
        <dbReference type="ARBA" id="ARBA00022763"/>
    </source>
</evidence>
<keyword evidence="5" id="KW-0190">Covalent protein-DNA linkage</keyword>
<gene>
    <name evidence="9" type="ORF">RDV84_23205</name>
</gene>
<keyword evidence="3" id="KW-0227">DNA damage</keyword>
<dbReference type="PANTHER" id="PTHR13604:SF0">
    <property type="entry name" value="ABASIC SITE PROCESSING PROTEIN HMCES"/>
    <property type="match status" value="1"/>
</dbReference>
<dbReference type="SUPFAM" id="SSF143081">
    <property type="entry name" value="BB1717-like"/>
    <property type="match status" value="1"/>
</dbReference>
<dbReference type="Gene3D" id="3.90.1680.10">
    <property type="entry name" value="SOS response associated peptidase-like"/>
    <property type="match status" value="1"/>
</dbReference>
<dbReference type="InterPro" id="IPR036590">
    <property type="entry name" value="SRAP-like"/>
</dbReference>
<evidence type="ECO:0000256" key="5">
    <source>
        <dbReference type="ARBA" id="ARBA00023124"/>
    </source>
</evidence>
<keyword evidence="10" id="KW-1185">Reference proteome</keyword>
<reference evidence="9 10" key="1">
    <citation type="submission" date="2023-08" db="EMBL/GenBank/DDBJ databases">
        <title>The whole genome sequence of Lysobacter yananisis.</title>
        <authorList>
            <person name="Sun H."/>
        </authorList>
    </citation>
    <scope>NUCLEOTIDE SEQUENCE [LARGE SCALE GENOMIC DNA]</scope>
    <source>
        <strain evidence="9 10">SNNU513</strain>
    </source>
</reference>
<name>A0ABY9P7H5_9GAMM</name>
<sequence length="322" mass="37082">MCYSAKVRAEYRAYVKEFGAVLTLDEYVREYWEQFGDEWIPKLPQAIRAWFDTPETPEQAELREAITAWKGRTIAKTEQDLFAQVKRKADAERALQTKTTKKAQEDLRISTNKIGQFKTKLDDLKRSELKPRDARIYPGTLVPVIVWEDGRRVIRFMRYQCRLPGWTEAIERKFPGTYNARRDKLESSWAKLFGYRHGIILADAFYEHVLRHNLEQRPLGAGEAEEDVVLEFKPRGIGTMAVACLWNSSPVPGRPDLLSFAAITDEPPPEVAEAGHDRCIIPIKRENIDAWLQPNAKDLAASYAILDDRERPYYEHEIAAAA</sequence>
<proteinExistence type="inferred from homology"/>
<accession>A0ABY9P7H5</accession>
<dbReference type="InterPro" id="IPR003738">
    <property type="entry name" value="SRAP"/>
</dbReference>
<evidence type="ECO:0000313" key="10">
    <source>
        <dbReference type="Proteomes" id="UP001229313"/>
    </source>
</evidence>
<dbReference type="Proteomes" id="UP001229313">
    <property type="component" value="Chromosome"/>
</dbReference>
<keyword evidence="2 8" id="KW-0645">Protease</keyword>
<evidence type="ECO:0000256" key="1">
    <source>
        <dbReference type="ARBA" id="ARBA00008136"/>
    </source>
</evidence>
<evidence type="ECO:0000256" key="7">
    <source>
        <dbReference type="ARBA" id="ARBA00023239"/>
    </source>
</evidence>
<dbReference type="PANTHER" id="PTHR13604">
    <property type="entry name" value="DC12-RELATED"/>
    <property type="match status" value="1"/>
</dbReference>
<keyword evidence="4 8" id="KW-0378">Hydrolase</keyword>
<dbReference type="RefSeq" id="WP_309151772.1">
    <property type="nucleotide sequence ID" value="NZ_CP133568.1"/>
</dbReference>
<keyword evidence="7" id="KW-0456">Lyase</keyword>
<evidence type="ECO:0000256" key="4">
    <source>
        <dbReference type="ARBA" id="ARBA00022801"/>
    </source>
</evidence>
<comment type="similarity">
    <text evidence="1 8">Belongs to the SOS response-associated peptidase family.</text>
</comment>
<evidence type="ECO:0000313" key="9">
    <source>
        <dbReference type="EMBL" id="WMT02836.1"/>
    </source>
</evidence>
<dbReference type="Pfam" id="PF02586">
    <property type="entry name" value="SRAP"/>
    <property type="match status" value="1"/>
</dbReference>
<dbReference type="EC" id="3.4.-.-" evidence="8"/>
<evidence type="ECO:0000256" key="6">
    <source>
        <dbReference type="ARBA" id="ARBA00023125"/>
    </source>
</evidence>